<dbReference type="VEuPathDB" id="FungiDB:SOCG_01162"/>
<evidence type="ECO:0000256" key="4">
    <source>
        <dbReference type="ARBA" id="ARBA00022989"/>
    </source>
</evidence>
<feature type="transmembrane region" description="Helical" evidence="9">
    <location>
        <begin position="146"/>
        <end position="171"/>
    </location>
</feature>
<dbReference type="InterPro" id="IPR046342">
    <property type="entry name" value="CBS_dom_sf"/>
</dbReference>
<evidence type="ECO:0000313" key="13">
    <source>
        <dbReference type="Proteomes" id="UP000016088"/>
    </source>
</evidence>
<feature type="compositionally biased region" description="Basic and acidic residues" evidence="8">
    <location>
        <begin position="494"/>
        <end position="513"/>
    </location>
</feature>
<dbReference type="EMBL" id="KE503208">
    <property type="protein sequence ID" value="EPX70941.1"/>
    <property type="molecule type" value="Genomic_DNA"/>
</dbReference>
<feature type="transmembrane region" description="Helical" evidence="9">
    <location>
        <begin position="119"/>
        <end position="140"/>
    </location>
</feature>
<dbReference type="Gene3D" id="3.10.580.10">
    <property type="entry name" value="CBS-domain"/>
    <property type="match status" value="1"/>
</dbReference>
<feature type="compositionally biased region" description="Polar residues" evidence="8">
    <location>
        <begin position="648"/>
        <end position="678"/>
    </location>
</feature>
<keyword evidence="6" id="KW-0129">CBS domain</keyword>
<dbReference type="GO" id="GO:0010960">
    <property type="term" value="P:magnesium ion homeostasis"/>
    <property type="evidence" value="ECO:0007669"/>
    <property type="project" value="InterPro"/>
</dbReference>
<organism evidence="12 13">
    <name type="scientific">Schizosaccharomyces octosporus (strain yFS286)</name>
    <name type="common">Fission yeast</name>
    <name type="synonym">Octosporomyces octosporus</name>
    <dbReference type="NCBI Taxonomy" id="483514"/>
    <lineage>
        <taxon>Eukaryota</taxon>
        <taxon>Fungi</taxon>
        <taxon>Dikarya</taxon>
        <taxon>Ascomycota</taxon>
        <taxon>Taphrinomycotina</taxon>
        <taxon>Schizosaccharomycetes</taxon>
        <taxon>Schizosaccharomycetales</taxon>
        <taxon>Schizosaccharomycetaceae</taxon>
        <taxon>Schizosaccharomyces</taxon>
    </lineage>
</organism>
<dbReference type="GO" id="GO:0030026">
    <property type="term" value="P:intracellular manganese ion homeostasis"/>
    <property type="evidence" value="ECO:0007669"/>
    <property type="project" value="TreeGrafter"/>
</dbReference>
<dbReference type="PANTHER" id="PTHR12064:SF97">
    <property type="entry name" value="METAL TRANSPORTER CNNM-5"/>
    <property type="match status" value="1"/>
</dbReference>
<evidence type="ECO:0000256" key="6">
    <source>
        <dbReference type="PROSITE-ProRule" id="PRU00703"/>
    </source>
</evidence>
<feature type="transmembrane region" description="Helical" evidence="9">
    <location>
        <begin position="64"/>
        <end position="87"/>
    </location>
</feature>
<evidence type="ECO:0000256" key="8">
    <source>
        <dbReference type="SAM" id="MobiDB-lite"/>
    </source>
</evidence>
<evidence type="ECO:0000259" key="11">
    <source>
        <dbReference type="PROSITE" id="PS51846"/>
    </source>
</evidence>
<feature type="region of interest" description="Disordered" evidence="8">
    <location>
        <begin position="521"/>
        <end position="540"/>
    </location>
</feature>
<keyword evidence="4 7" id="KW-1133">Transmembrane helix</keyword>
<comment type="subcellular location">
    <subcellularLocation>
        <location evidence="1">Membrane</location>
        <topology evidence="1">Multi-pass membrane protein</topology>
    </subcellularLocation>
</comment>
<evidence type="ECO:0000313" key="12">
    <source>
        <dbReference type="EMBL" id="EPX70941.1"/>
    </source>
</evidence>
<dbReference type="PROSITE" id="PS51846">
    <property type="entry name" value="CNNM"/>
    <property type="match status" value="1"/>
</dbReference>
<evidence type="ECO:0000256" key="2">
    <source>
        <dbReference type="ARBA" id="ARBA00022692"/>
    </source>
</evidence>
<sequence>MNLLRSGKSSLAYVLLFLVVGLRKYAVAFPLALTEKAAAGNFPEHLDHFPALNNPSIFSYYSKLLISAFLVLLGGVFAGLTIGLMGCDEVYLQVLEQSGDEYERKHANKVLRLLNRGKHWVLVTLLLGNVIVNETLPIVFDSIIGGGWPAVLISTAAIVIFGEVIPQALCVRYGLSIGAKLEPLVLFMMYLLMPIAYPTALLLDACLGEDHGTMYRKAGLKTLVTLHRDLGLDKLNQDEVTIITAVLDLREKSAKSIMTPIEDVFTLPMDRIVDEQLIGDIICAGYSRIPVHRPGFPHDFIGMLLTKTLIGYDPDDCWPVSRFALATLPQTFPDTSCLDLMNYCQEGKSHMILISDHPGEKFGTLGVITLEDIIEELIGEEIIDETDVYIDVHKGLPRVSYNNEFWNRLFHRSHLNTMAALTKSRLSTTNGETNADEQRPILNPRNAAMNPRYIPNERVKVKTPVSIKNETGYGSMEASNQSVASLSKKADKVETEIEAHSKNIPTIEEHDAEVNSQREVGNQEGEGGQGHYTQHQHHRESNASPIDYGKIAEHGFDQMNGEDSSKKKNKSNANSPAIKDQRTDSGSSVSEKTFAGKRIRLGNVIESNLVSADGIERIVIEPYERTANDSEDIVEMVERNGILVPKVSITNSESQQESDTLNVSDANTPSSENHNVNASSRSSKNKKKKRKSKNRK</sequence>
<dbReference type="InterPro" id="IPR000644">
    <property type="entry name" value="CBS_dom"/>
</dbReference>
<feature type="compositionally biased region" description="Basic residues" evidence="8">
    <location>
        <begin position="683"/>
        <end position="696"/>
    </location>
</feature>
<dbReference type="Pfam" id="PF01595">
    <property type="entry name" value="CNNM"/>
    <property type="match status" value="1"/>
</dbReference>
<proteinExistence type="predicted"/>
<dbReference type="GO" id="GO:0005737">
    <property type="term" value="C:cytoplasm"/>
    <property type="evidence" value="ECO:0007669"/>
    <property type="project" value="TreeGrafter"/>
</dbReference>
<name>S9PNW4_SCHOY</name>
<feature type="domain" description="CNNM transmembrane" evidence="11">
    <location>
        <begin position="56"/>
        <end position="239"/>
    </location>
</feature>
<evidence type="ECO:0000256" key="5">
    <source>
        <dbReference type="ARBA" id="ARBA00023136"/>
    </source>
</evidence>
<keyword evidence="13" id="KW-1185">Reference proteome</keyword>
<dbReference type="InterPro" id="IPR044751">
    <property type="entry name" value="Ion_transp-like_CBS"/>
</dbReference>
<keyword evidence="2 7" id="KW-0812">Transmembrane</keyword>
<evidence type="ECO:0000256" key="7">
    <source>
        <dbReference type="PROSITE-ProRule" id="PRU01193"/>
    </source>
</evidence>
<dbReference type="OMA" id="KSHMILI"/>
<dbReference type="Proteomes" id="UP000016088">
    <property type="component" value="Unassembled WGS sequence"/>
</dbReference>
<dbReference type="FunFam" id="3.10.580.10:FF:000006">
    <property type="entry name" value="DUF21 and CBS domain protein"/>
    <property type="match status" value="1"/>
</dbReference>
<evidence type="ECO:0000256" key="9">
    <source>
        <dbReference type="SAM" id="Phobius"/>
    </source>
</evidence>
<dbReference type="RefSeq" id="XP_013019571.1">
    <property type="nucleotide sequence ID" value="XM_013164117.1"/>
</dbReference>
<evidence type="ECO:0000259" key="10">
    <source>
        <dbReference type="PROSITE" id="PS51371"/>
    </source>
</evidence>
<dbReference type="HOGENOM" id="CLU_011310_3_1_1"/>
<dbReference type="CDD" id="cd04590">
    <property type="entry name" value="CBS_pair_CorC_HlyC_assoc"/>
    <property type="match status" value="1"/>
</dbReference>
<dbReference type="PANTHER" id="PTHR12064">
    <property type="entry name" value="METAL TRANSPORTER CNNM"/>
    <property type="match status" value="1"/>
</dbReference>
<protein>
    <submittedName>
        <fullName evidence="12">Morphology protein</fullName>
    </submittedName>
</protein>
<evidence type="ECO:0000256" key="3">
    <source>
        <dbReference type="ARBA" id="ARBA00022737"/>
    </source>
</evidence>
<evidence type="ECO:0000256" key="1">
    <source>
        <dbReference type="ARBA" id="ARBA00004141"/>
    </source>
</evidence>
<dbReference type="InterPro" id="IPR002550">
    <property type="entry name" value="CNNM"/>
</dbReference>
<dbReference type="GO" id="GO:0016020">
    <property type="term" value="C:membrane"/>
    <property type="evidence" value="ECO:0007669"/>
    <property type="project" value="UniProtKB-SubCell"/>
</dbReference>
<keyword evidence="5 7" id="KW-0472">Membrane</keyword>
<feature type="region of interest" description="Disordered" evidence="8">
    <location>
        <begin position="648"/>
        <end position="696"/>
    </location>
</feature>
<feature type="transmembrane region" description="Helical" evidence="9">
    <location>
        <begin position="183"/>
        <end position="203"/>
    </location>
</feature>
<dbReference type="AlphaFoldDB" id="S9PNW4"/>
<reference evidence="12 13" key="1">
    <citation type="journal article" date="2011" name="Science">
        <title>Comparative functional genomics of the fission yeasts.</title>
        <authorList>
            <person name="Rhind N."/>
            <person name="Chen Z."/>
            <person name="Yassour M."/>
            <person name="Thompson D.A."/>
            <person name="Haas B.J."/>
            <person name="Habib N."/>
            <person name="Wapinski I."/>
            <person name="Roy S."/>
            <person name="Lin M.F."/>
            <person name="Heiman D.I."/>
            <person name="Young S.K."/>
            <person name="Furuya K."/>
            <person name="Guo Y."/>
            <person name="Pidoux A."/>
            <person name="Chen H.M."/>
            <person name="Robbertse B."/>
            <person name="Goldberg J.M."/>
            <person name="Aoki K."/>
            <person name="Bayne E.H."/>
            <person name="Berlin A.M."/>
            <person name="Desjardins C.A."/>
            <person name="Dobbs E."/>
            <person name="Dukaj L."/>
            <person name="Fan L."/>
            <person name="FitzGerald M.G."/>
            <person name="French C."/>
            <person name="Gujja S."/>
            <person name="Hansen K."/>
            <person name="Keifenheim D."/>
            <person name="Levin J.Z."/>
            <person name="Mosher R.A."/>
            <person name="Mueller C.A."/>
            <person name="Pfiffner J."/>
            <person name="Priest M."/>
            <person name="Russ C."/>
            <person name="Smialowska A."/>
            <person name="Swoboda P."/>
            <person name="Sykes S.M."/>
            <person name="Vaughn M."/>
            <person name="Vengrova S."/>
            <person name="Yoder R."/>
            <person name="Zeng Q."/>
            <person name="Allshire R."/>
            <person name="Baulcombe D."/>
            <person name="Birren B.W."/>
            <person name="Brown W."/>
            <person name="Ekwall K."/>
            <person name="Kellis M."/>
            <person name="Leatherwood J."/>
            <person name="Levin H."/>
            <person name="Margalit H."/>
            <person name="Martienssen R."/>
            <person name="Nieduszynski C.A."/>
            <person name="Spatafora J.W."/>
            <person name="Friedman N."/>
            <person name="Dalgaard J.Z."/>
            <person name="Baumann P."/>
            <person name="Niki H."/>
            <person name="Regev A."/>
            <person name="Nusbaum C."/>
        </authorList>
    </citation>
    <scope>NUCLEOTIDE SEQUENCE [LARGE SCALE GENOMIC DNA]</scope>
    <source>
        <strain evidence="13">yFS286</strain>
    </source>
</reference>
<dbReference type="InterPro" id="IPR045095">
    <property type="entry name" value="ACDP"/>
</dbReference>
<dbReference type="GeneID" id="25030144"/>
<keyword evidence="3" id="KW-0677">Repeat</keyword>
<dbReference type="eggNOG" id="KOG2118">
    <property type="taxonomic scope" value="Eukaryota"/>
</dbReference>
<dbReference type="PROSITE" id="PS51371">
    <property type="entry name" value="CBS"/>
    <property type="match status" value="1"/>
</dbReference>
<feature type="domain" description="CBS" evidence="10">
    <location>
        <begin position="320"/>
        <end position="385"/>
    </location>
</feature>
<dbReference type="SUPFAM" id="SSF54631">
    <property type="entry name" value="CBS-domain pair"/>
    <property type="match status" value="1"/>
</dbReference>
<accession>S9PNW4</accession>
<feature type="region of interest" description="Disordered" evidence="8">
    <location>
        <begin position="556"/>
        <end position="591"/>
    </location>
</feature>
<gene>
    <name evidence="12" type="ORF">SOCG_01162</name>
</gene>
<feature type="region of interest" description="Disordered" evidence="8">
    <location>
        <begin position="494"/>
        <end position="516"/>
    </location>
</feature>
<dbReference type="OrthoDB" id="5353557at2759"/>